<comment type="caution">
    <text evidence="1">The sequence shown here is derived from an EMBL/GenBank/DDBJ whole genome shotgun (WGS) entry which is preliminary data.</text>
</comment>
<protein>
    <recommendedName>
        <fullName evidence="3">SPBc2 prophage-derived protein YopQ</fullName>
    </recommendedName>
</protein>
<evidence type="ECO:0008006" key="3">
    <source>
        <dbReference type="Google" id="ProtNLM"/>
    </source>
</evidence>
<evidence type="ECO:0000313" key="2">
    <source>
        <dbReference type="Proteomes" id="UP000037326"/>
    </source>
</evidence>
<name>A0A0K9FF39_9BACI</name>
<proteinExistence type="predicted"/>
<accession>A0A0K9FF39</accession>
<gene>
    <name evidence="1" type="ORF">ACZ11_13535</name>
</gene>
<dbReference type="OrthoDB" id="2399905at2"/>
<dbReference type="GeneID" id="96599252"/>
<evidence type="ECO:0000313" key="1">
    <source>
        <dbReference type="EMBL" id="KMY33085.1"/>
    </source>
</evidence>
<dbReference type="Proteomes" id="UP000037326">
    <property type="component" value="Unassembled WGS sequence"/>
</dbReference>
<dbReference type="PATRIC" id="fig|582475.4.peg.2370"/>
<dbReference type="AlphaFoldDB" id="A0A0K9FF39"/>
<dbReference type="RefSeq" id="WP_049666877.1">
    <property type="nucleotide sequence ID" value="NZ_LFXJ01000005.1"/>
</dbReference>
<dbReference type="EMBL" id="LFXJ01000005">
    <property type="protein sequence ID" value="KMY33085.1"/>
    <property type="molecule type" value="Genomic_DNA"/>
</dbReference>
<reference evidence="2" key="1">
    <citation type="submission" date="2015-07" db="EMBL/GenBank/DDBJ databases">
        <authorList>
            <consortium name="Consortium for Microbial Forensics and Genomics (microFORGE)"/>
            <person name="Knight B.M."/>
            <person name="Roberts D.P."/>
            <person name="Lin D."/>
            <person name="Hari K."/>
            <person name="Fletcher J."/>
            <person name="Melcher U."/>
            <person name="Blagden T."/>
            <person name="Winegar R.A."/>
        </authorList>
    </citation>
    <scope>NUCLEOTIDE SEQUENCE [LARGE SCALE GENOMIC DNA]</scope>
    <source>
        <strain evidence="2">DSM 23493</strain>
    </source>
</reference>
<organism evidence="1 2">
    <name type="scientific">Lysinibacillus xylanilyticus</name>
    <dbReference type="NCBI Taxonomy" id="582475"/>
    <lineage>
        <taxon>Bacteria</taxon>
        <taxon>Bacillati</taxon>
        <taxon>Bacillota</taxon>
        <taxon>Bacilli</taxon>
        <taxon>Bacillales</taxon>
        <taxon>Bacillaceae</taxon>
        <taxon>Lysinibacillus</taxon>
    </lineage>
</organism>
<sequence length="438" mass="50497">MKIGKTKELLIEDIKAKIPLLVQNHLILDEISIQLHKHNISIGNILEMINDENILREANLQELLLLGEQLYLKFADTGDDWSEEWLNPSEMKELRLYIKESPYEETITLPYTFVNVLKTGHNEYVAVIPNSVIGKLWMSGVTMYNPNIQRQARKKKVENGIIEVMNLNPKSLRDIEKQTIEGDLITSTLRYNAKVGSGTDGMEFFYDEREKSLTLLEGTLLDVLDGAHRTFSIYNAYMKKADLEGNMIVIFSNMTEAQCKRVQVDMAKANPIPKPRLQELAKDKLSDEVVIELKADGELKGRITSNSNVKYSYGEVVTFSELSNAIDNSFHLENRLEVMKVAKVINDFMMYLFAYYKTNLFDKNSLMFKSRMFIGHIELAARMFENNISFENLNKILDKIEFTIDNPLWDEIGILKYGSFSSRSRTKIQNVFKQLIQE</sequence>